<dbReference type="EMBL" id="BAABGA010000006">
    <property type="protein sequence ID" value="GAA4444874.1"/>
    <property type="molecule type" value="Genomic_DNA"/>
</dbReference>
<keyword evidence="9" id="KW-1185">Reference proteome</keyword>
<feature type="transmembrane region" description="Helical" evidence="6">
    <location>
        <begin position="366"/>
        <end position="387"/>
    </location>
</feature>
<evidence type="ECO:0000256" key="3">
    <source>
        <dbReference type="ARBA" id="ARBA00022989"/>
    </source>
</evidence>
<evidence type="ECO:0000256" key="6">
    <source>
        <dbReference type="SAM" id="Phobius"/>
    </source>
</evidence>
<feature type="region of interest" description="Disordered" evidence="5">
    <location>
        <begin position="207"/>
        <end position="236"/>
    </location>
</feature>
<sequence length="422" mass="43866">MANVIHPAELIRTPAAMPINASLWAVRALFCLNGFLYATWATRIPAIQSQFQLSNGALGLALMVVAAGAVVAMPCAGWLCSRVGSRRIAAVSLAVYLVGLPTISLMPSVVTLIAALFVFGVGHGMLDVSMNVQALEVERRMNQQINSSIHALWSIGGLAGALAGSLIAISGLNVQWHFILVTAAFATATQPIISRLLHDRVEADHAANDKPLRRSNPKTADDRDGNVAEAMTSLPHPGRASRNATLVLGVIAFCVMAGEGAMADWSAVLLHQTLGIGEGVAAMGYATFAIAMAMGRFAGDRFSAWLGPVKQVRVCALVAMIGVLIVVTSHHVIVALIGFTLIGAGLATIVPAVFSACGKLPGRSPGVALATVSTIGYFGFLLGPPLIGLLSEWVSLRVALSSLAGTMLVTIALASATRSHGQ</sequence>
<name>A0ABP8M7N6_9BACT</name>
<dbReference type="Proteomes" id="UP001500840">
    <property type="component" value="Unassembled WGS sequence"/>
</dbReference>
<evidence type="ECO:0000313" key="8">
    <source>
        <dbReference type="EMBL" id="GAA4444874.1"/>
    </source>
</evidence>
<feature type="domain" description="Major facilitator superfamily (MFS) profile" evidence="7">
    <location>
        <begin position="22"/>
        <end position="418"/>
    </location>
</feature>
<dbReference type="RefSeq" id="WP_345318854.1">
    <property type="nucleotide sequence ID" value="NZ_BAABGA010000006.1"/>
</dbReference>
<dbReference type="CDD" id="cd17393">
    <property type="entry name" value="MFS_MosC_like"/>
    <property type="match status" value="1"/>
</dbReference>
<dbReference type="InterPro" id="IPR036259">
    <property type="entry name" value="MFS_trans_sf"/>
</dbReference>
<feature type="transmembrane region" description="Helical" evidence="6">
    <location>
        <begin position="311"/>
        <end position="327"/>
    </location>
</feature>
<keyword evidence="3 6" id="KW-1133">Transmembrane helix</keyword>
<feature type="transmembrane region" description="Helical" evidence="6">
    <location>
        <begin position="246"/>
        <end position="268"/>
    </location>
</feature>
<keyword evidence="4 6" id="KW-0472">Membrane</keyword>
<dbReference type="InterPro" id="IPR051788">
    <property type="entry name" value="MFS_Transporter"/>
</dbReference>
<evidence type="ECO:0000313" key="9">
    <source>
        <dbReference type="Proteomes" id="UP001500840"/>
    </source>
</evidence>
<comment type="subcellular location">
    <subcellularLocation>
        <location evidence="1">Membrane</location>
        <topology evidence="1">Multi-pass membrane protein</topology>
    </subcellularLocation>
</comment>
<feature type="transmembrane region" description="Helical" evidence="6">
    <location>
        <begin position="21"/>
        <end position="40"/>
    </location>
</feature>
<accession>A0ABP8M7N6</accession>
<feature type="transmembrane region" description="Helical" evidence="6">
    <location>
        <begin position="333"/>
        <end position="354"/>
    </location>
</feature>
<evidence type="ECO:0000256" key="2">
    <source>
        <dbReference type="ARBA" id="ARBA00022692"/>
    </source>
</evidence>
<dbReference type="PANTHER" id="PTHR23514:SF13">
    <property type="entry name" value="INNER MEMBRANE PROTEIN YBJJ"/>
    <property type="match status" value="1"/>
</dbReference>
<dbReference type="PROSITE" id="PS50850">
    <property type="entry name" value="MFS"/>
    <property type="match status" value="1"/>
</dbReference>
<evidence type="ECO:0000259" key="7">
    <source>
        <dbReference type="PROSITE" id="PS50850"/>
    </source>
</evidence>
<proteinExistence type="predicted"/>
<dbReference type="InterPro" id="IPR011701">
    <property type="entry name" value="MFS"/>
</dbReference>
<gene>
    <name evidence="8" type="ORF">GCM10023156_03770</name>
</gene>
<feature type="transmembrane region" description="Helical" evidence="6">
    <location>
        <begin position="60"/>
        <end position="81"/>
    </location>
</feature>
<organism evidence="8 9">
    <name type="scientific">Novipirellula rosea</name>
    <dbReference type="NCBI Taxonomy" id="1031540"/>
    <lineage>
        <taxon>Bacteria</taxon>
        <taxon>Pseudomonadati</taxon>
        <taxon>Planctomycetota</taxon>
        <taxon>Planctomycetia</taxon>
        <taxon>Pirellulales</taxon>
        <taxon>Pirellulaceae</taxon>
        <taxon>Novipirellula</taxon>
    </lineage>
</organism>
<dbReference type="InterPro" id="IPR020846">
    <property type="entry name" value="MFS_dom"/>
</dbReference>
<feature type="transmembrane region" description="Helical" evidence="6">
    <location>
        <begin position="175"/>
        <end position="193"/>
    </location>
</feature>
<protein>
    <submittedName>
        <fullName evidence="8">MFS transporter</fullName>
    </submittedName>
</protein>
<feature type="transmembrane region" description="Helical" evidence="6">
    <location>
        <begin position="151"/>
        <end position="169"/>
    </location>
</feature>
<evidence type="ECO:0000256" key="5">
    <source>
        <dbReference type="SAM" id="MobiDB-lite"/>
    </source>
</evidence>
<evidence type="ECO:0000256" key="1">
    <source>
        <dbReference type="ARBA" id="ARBA00004141"/>
    </source>
</evidence>
<dbReference type="Gene3D" id="1.20.1250.20">
    <property type="entry name" value="MFS general substrate transporter like domains"/>
    <property type="match status" value="2"/>
</dbReference>
<keyword evidence="2 6" id="KW-0812">Transmembrane</keyword>
<comment type="caution">
    <text evidence="8">The sequence shown here is derived from an EMBL/GenBank/DDBJ whole genome shotgun (WGS) entry which is preliminary data.</text>
</comment>
<evidence type="ECO:0000256" key="4">
    <source>
        <dbReference type="ARBA" id="ARBA00023136"/>
    </source>
</evidence>
<dbReference type="SUPFAM" id="SSF103473">
    <property type="entry name" value="MFS general substrate transporter"/>
    <property type="match status" value="1"/>
</dbReference>
<dbReference type="Pfam" id="PF07690">
    <property type="entry name" value="MFS_1"/>
    <property type="match status" value="1"/>
</dbReference>
<reference evidence="9" key="1">
    <citation type="journal article" date="2019" name="Int. J. Syst. Evol. Microbiol.">
        <title>The Global Catalogue of Microorganisms (GCM) 10K type strain sequencing project: providing services to taxonomists for standard genome sequencing and annotation.</title>
        <authorList>
            <consortium name="The Broad Institute Genomics Platform"/>
            <consortium name="The Broad Institute Genome Sequencing Center for Infectious Disease"/>
            <person name="Wu L."/>
            <person name="Ma J."/>
        </authorList>
    </citation>
    <scope>NUCLEOTIDE SEQUENCE [LARGE SCALE GENOMIC DNA]</scope>
    <source>
        <strain evidence="9">JCM 17759</strain>
    </source>
</reference>
<dbReference type="PANTHER" id="PTHR23514">
    <property type="entry name" value="BYPASS OF STOP CODON PROTEIN 6"/>
    <property type="match status" value="1"/>
</dbReference>
<feature type="transmembrane region" description="Helical" evidence="6">
    <location>
        <begin position="393"/>
        <end position="416"/>
    </location>
</feature>